<sequence length="247" mass="27072">MFLAEFLKLRRSATWIIAIPLPVLAVITGSVNFYANQQILDHAWASAISQMNLFYGIFFFGLGVALIVATSWRYEHQGSNFHHLQALSDSPLRLFLAKALAATSVVAFMQLVFVVSAYLSAHLVLGLEPTQVLAFLGVNFLVIPLSFSLVLFQGFLSMWFRSFSIPVGICLVLCFSALASLKSGIIGAIAGLFPQALVFSLLTFNSSAISSMEMSLASVLVHAFAVGFMETLIFLFISLALFQRTKR</sequence>
<evidence type="ECO:0000313" key="1">
    <source>
        <dbReference type="EMBL" id="QNQ90601.1"/>
    </source>
</evidence>
<protein>
    <submittedName>
        <fullName evidence="1">ABC transporter permease subunit</fullName>
    </submittedName>
</protein>
<accession>A0A7H0SPX6</accession>
<reference evidence="1 2" key="1">
    <citation type="submission" date="2019-12" db="EMBL/GenBank/DDBJ databases">
        <title>Corynebacterium sp. nov., isolated from feces of the Anser Albifrons in China.</title>
        <authorList>
            <person name="Liu Q."/>
        </authorList>
    </citation>
    <scope>NUCLEOTIDE SEQUENCE [LARGE SCALE GENOMIC DNA]</scope>
    <source>
        <strain evidence="1 2">4H37-19</strain>
    </source>
</reference>
<dbReference type="Pfam" id="PF12730">
    <property type="entry name" value="ABC2_membrane_4"/>
    <property type="match status" value="1"/>
</dbReference>
<dbReference type="CDD" id="cd21809">
    <property type="entry name" value="ABC-2_lan_permease-like"/>
    <property type="match status" value="1"/>
</dbReference>
<dbReference type="KEGG" id="cpoy:GP475_08075"/>
<organism evidence="1 2">
    <name type="scientific">Corynebacterium poyangense</name>
    <dbReference type="NCBI Taxonomy" id="2684405"/>
    <lineage>
        <taxon>Bacteria</taxon>
        <taxon>Bacillati</taxon>
        <taxon>Actinomycetota</taxon>
        <taxon>Actinomycetes</taxon>
        <taxon>Mycobacteriales</taxon>
        <taxon>Corynebacteriaceae</taxon>
        <taxon>Corynebacterium</taxon>
    </lineage>
</organism>
<name>A0A7H0SPX6_9CORY</name>
<dbReference type="Proteomes" id="UP000516320">
    <property type="component" value="Chromosome"/>
</dbReference>
<evidence type="ECO:0000313" key="2">
    <source>
        <dbReference type="Proteomes" id="UP000516320"/>
    </source>
</evidence>
<gene>
    <name evidence="1" type="ORF">GP475_08075</name>
</gene>
<keyword evidence="2" id="KW-1185">Reference proteome</keyword>
<proteinExistence type="predicted"/>
<dbReference type="AlphaFoldDB" id="A0A7H0SPX6"/>
<dbReference type="EMBL" id="CP046884">
    <property type="protein sequence ID" value="QNQ90601.1"/>
    <property type="molecule type" value="Genomic_DNA"/>
</dbReference>
<dbReference type="RefSeq" id="WP_187973913.1">
    <property type="nucleotide sequence ID" value="NZ_CP046884.1"/>
</dbReference>